<dbReference type="Pfam" id="PF13439">
    <property type="entry name" value="Glyco_transf_4"/>
    <property type="match status" value="1"/>
</dbReference>
<evidence type="ECO:0000259" key="3">
    <source>
        <dbReference type="Pfam" id="PF13439"/>
    </source>
</evidence>
<reference evidence="4 5" key="1">
    <citation type="journal article" date="2016" name="Nat. Commun.">
        <title>Thousands of microbial genomes shed light on interconnected biogeochemical processes in an aquifer system.</title>
        <authorList>
            <person name="Anantharaman K."/>
            <person name="Brown C.T."/>
            <person name="Hug L.A."/>
            <person name="Sharon I."/>
            <person name="Castelle C.J."/>
            <person name="Probst A.J."/>
            <person name="Thomas B.C."/>
            <person name="Singh A."/>
            <person name="Wilkins M.J."/>
            <person name="Karaoz U."/>
            <person name="Brodie E.L."/>
            <person name="Williams K.H."/>
            <person name="Hubbard S.S."/>
            <person name="Banfield J.F."/>
        </authorList>
    </citation>
    <scope>NUCLEOTIDE SEQUENCE [LARGE SCALE GENOMIC DNA]</scope>
</reference>
<proteinExistence type="predicted"/>
<evidence type="ECO:0000256" key="1">
    <source>
        <dbReference type="ARBA" id="ARBA00022679"/>
    </source>
</evidence>
<dbReference type="PANTHER" id="PTHR46401:SF2">
    <property type="entry name" value="GLYCOSYLTRANSFERASE WBBK-RELATED"/>
    <property type="match status" value="1"/>
</dbReference>
<dbReference type="AlphaFoldDB" id="A0A1F5FYS3"/>
<dbReference type="EMBL" id="MFBA01000050">
    <property type="protein sequence ID" value="OGD84769.1"/>
    <property type="molecule type" value="Genomic_DNA"/>
</dbReference>
<protein>
    <recommendedName>
        <fullName evidence="6">Glycosyl transferase family 1 domain-containing protein</fullName>
    </recommendedName>
</protein>
<accession>A0A1F5FYS3</accession>
<dbReference type="PANTHER" id="PTHR46401">
    <property type="entry name" value="GLYCOSYLTRANSFERASE WBBK-RELATED"/>
    <property type="match status" value="1"/>
</dbReference>
<evidence type="ECO:0000313" key="4">
    <source>
        <dbReference type="EMBL" id="OGD84769.1"/>
    </source>
</evidence>
<dbReference type="GO" id="GO:0016757">
    <property type="term" value="F:glycosyltransferase activity"/>
    <property type="evidence" value="ECO:0007669"/>
    <property type="project" value="InterPro"/>
</dbReference>
<feature type="domain" description="Glycosyltransferase subfamily 4-like N-terminal" evidence="3">
    <location>
        <begin position="78"/>
        <end position="178"/>
    </location>
</feature>
<dbReference type="CDD" id="cd03809">
    <property type="entry name" value="GT4_MtfB-like"/>
    <property type="match status" value="1"/>
</dbReference>
<gene>
    <name evidence="4" type="ORF">A2696_00380</name>
</gene>
<dbReference type="InterPro" id="IPR028098">
    <property type="entry name" value="Glyco_trans_4-like_N"/>
</dbReference>
<feature type="domain" description="Glycosyl transferase family 1" evidence="2">
    <location>
        <begin position="189"/>
        <end position="371"/>
    </location>
</feature>
<dbReference type="Gene3D" id="3.40.50.2000">
    <property type="entry name" value="Glycogen Phosphorylase B"/>
    <property type="match status" value="2"/>
</dbReference>
<keyword evidence="1" id="KW-0808">Transferase</keyword>
<dbReference type="GO" id="GO:0009103">
    <property type="term" value="P:lipopolysaccharide biosynthetic process"/>
    <property type="evidence" value="ECO:0007669"/>
    <property type="project" value="TreeGrafter"/>
</dbReference>
<evidence type="ECO:0000259" key="2">
    <source>
        <dbReference type="Pfam" id="PF00534"/>
    </source>
</evidence>
<dbReference type="InterPro" id="IPR001296">
    <property type="entry name" value="Glyco_trans_1"/>
</dbReference>
<name>A0A1F5FYS3_9BACT</name>
<organism evidence="4 5">
    <name type="scientific">Candidatus Curtissbacteria bacterium RIFCSPHIGHO2_01_FULL_41_13</name>
    <dbReference type="NCBI Taxonomy" id="1797745"/>
    <lineage>
        <taxon>Bacteria</taxon>
        <taxon>Candidatus Curtissiibacteriota</taxon>
    </lineage>
</organism>
<evidence type="ECO:0000313" key="5">
    <source>
        <dbReference type="Proteomes" id="UP000177069"/>
    </source>
</evidence>
<dbReference type="SUPFAM" id="SSF53756">
    <property type="entry name" value="UDP-Glycosyltransferase/glycogen phosphorylase"/>
    <property type="match status" value="1"/>
</dbReference>
<comment type="caution">
    <text evidence="4">The sequence shown here is derived from an EMBL/GenBank/DDBJ whole genome shotgun (WGS) entry which is preliminary data.</text>
</comment>
<sequence length="402" mass="45459">MIIGLDGNEANVKNRVGSGIYAFEMLREFSQAKGLSSSGRKNHKFLIYLKDKPLPDLPKETANFKYLVFGPKKLWTRFALPIKLAFGPKIDIFFTLGHYSPHFSKVPYAVTIFDLSYLRYPELFKKSDLYQLTNWSKYSIQTSKHIFTISKSSKQDIIKNYNVNPAKITVTYPGFDQKRFKLQPKGKIETIKKKYKIRGNYLIFVGTLQPRKNIERLIEAFYQVCRKIGKWDGRKLKSRPTDPQSHYPNDLKLVIAGRKGWLYDSIFAKVKELGLDKEIIFTDYVAEGDLPALIAGAKVYVLPSLWEGFGIPVIETQACGVPVVVSNTSSLPEIVGDSGILVDPESVDSIAQGIIKVLTDSQTRSDLAKAGFVNIKRFSWQGCARQTLAILEKVARMSKPIV</sequence>
<dbReference type="Proteomes" id="UP000177069">
    <property type="component" value="Unassembled WGS sequence"/>
</dbReference>
<evidence type="ECO:0008006" key="6">
    <source>
        <dbReference type="Google" id="ProtNLM"/>
    </source>
</evidence>
<dbReference type="Pfam" id="PF00534">
    <property type="entry name" value="Glycos_transf_1"/>
    <property type="match status" value="1"/>
</dbReference>